<dbReference type="InterPro" id="IPR023753">
    <property type="entry name" value="FAD/NAD-binding_dom"/>
</dbReference>
<evidence type="ECO:0000259" key="13">
    <source>
        <dbReference type="SMART" id="SM01036"/>
    </source>
</evidence>
<dbReference type="GO" id="GO:0045943">
    <property type="term" value="P:positive regulation of transcription by RNA polymerase I"/>
    <property type="evidence" value="ECO:0007669"/>
    <property type="project" value="TreeGrafter"/>
</dbReference>
<reference evidence="14 15" key="1">
    <citation type="submission" date="2019-12" db="EMBL/GenBank/DDBJ databases">
        <title>A genome sequence resource for the geographically widespread anthracnose pathogen Colletotrichum asianum.</title>
        <authorList>
            <person name="Meng Y."/>
        </authorList>
    </citation>
    <scope>NUCLEOTIDE SEQUENCE [LARGE SCALE GENOMIC DNA]</scope>
    <source>
        <strain evidence="14 15">ICMP 18580</strain>
    </source>
</reference>
<dbReference type="Pfam" id="PF22366">
    <property type="entry name" value="NDH2_C"/>
    <property type="match status" value="1"/>
</dbReference>
<evidence type="ECO:0000313" key="15">
    <source>
        <dbReference type="Proteomes" id="UP000434172"/>
    </source>
</evidence>
<dbReference type="InterPro" id="IPR022125">
    <property type="entry name" value="U3snoRNP10_N"/>
</dbReference>
<dbReference type="Gene3D" id="3.50.50.100">
    <property type="match status" value="1"/>
</dbReference>
<dbReference type="OrthoDB" id="31183at2759"/>
<protein>
    <recommendedName>
        <fullName evidence="4 11">U3 small nucleolar RNA-associated protein 10</fullName>
    </recommendedName>
</protein>
<organism evidence="14 15">
    <name type="scientific">Colletotrichum asianum</name>
    <dbReference type="NCBI Taxonomy" id="702518"/>
    <lineage>
        <taxon>Eukaryota</taxon>
        <taxon>Fungi</taxon>
        <taxon>Dikarya</taxon>
        <taxon>Ascomycota</taxon>
        <taxon>Pezizomycotina</taxon>
        <taxon>Sordariomycetes</taxon>
        <taxon>Hypocreomycetidae</taxon>
        <taxon>Glomerellales</taxon>
        <taxon>Glomerellaceae</taxon>
        <taxon>Colletotrichum</taxon>
        <taxon>Colletotrichum gloeosporioides species complex</taxon>
    </lineage>
</organism>
<proteinExistence type="inferred from homology"/>
<dbReference type="SMART" id="SM01036">
    <property type="entry name" value="BP28CT"/>
    <property type="match status" value="1"/>
</dbReference>
<dbReference type="EMBL" id="WOWK01000022">
    <property type="protein sequence ID" value="KAF0327645.1"/>
    <property type="molecule type" value="Genomic_DNA"/>
</dbReference>
<gene>
    <name evidence="14" type="ORF">GQ607_005189</name>
</gene>
<feature type="repeat" description="HEAT" evidence="10">
    <location>
        <begin position="595"/>
        <end position="633"/>
    </location>
</feature>
<keyword evidence="7 11" id="KW-0539">Nucleus</keyword>
<dbReference type="InterPro" id="IPR021133">
    <property type="entry name" value="HEAT_type_2"/>
</dbReference>
<dbReference type="GO" id="GO:0005739">
    <property type="term" value="C:mitochondrion"/>
    <property type="evidence" value="ECO:0007669"/>
    <property type="project" value="UniProtKB-ARBA"/>
</dbReference>
<comment type="function">
    <text evidence="9">Involved in nucleolar processing of pre-18S ribosomal RNA. Involved in ribosome biosynthesis.</text>
</comment>
<dbReference type="GO" id="GO:0032040">
    <property type="term" value="C:small-subunit processome"/>
    <property type="evidence" value="ECO:0007669"/>
    <property type="project" value="TreeGrafter"/>
</dbReference>
<dbReference type="PROSITE" id="PS50077">
    <property type="entry name" value="HEAT_REPEAT"/>
    <property type="match status" value="1"/>
</dbReference>
<name>A0A8H3WJZ6_9PEZI</name>
<evidence type="ECO:0000256" key="8">
    <source>
        <dbReference type="ARBA" id="ARBA00023274"/>
    </source>
</evidence>
<evidence type="ECO:0000256" key="11">
    <source>
        <dbReference type="RuleBase" id="RU367065"/>
    </source>
</evidence>
<dbReference type="Gene3D" id="1.25.10.10">
    <property type="entry name" value="Leucine-rich Repeat Variant"/>
    <property type="match status" value="3"/>
</dbReference>
<feature type="domain" description="BP28 C-terminal" evidence="13">
    <location>
        <begin position="1519"/>
        <end position="1671"/>
    </location>
</feature>
<evidence type="ECO:0000313" key="14">
    <source>
        <dbReference type="EMBL" id="KAF0327645.1"/>
    </source>
</evidence>
<dbReference type="GO" id="GO:0016491">
    <property type="term" value="F:oxidoreductase activity"/>
    <property type="evidence" value="ECO:0007669"/>
    <property type="project" value="InterPro"/>
</dbReference>
<evidence type="ECO:0000256" key="12">
    <source>
        <dbReference type="SAM" id="MobiDB-lite"/>
    </source>
</evidence>
<dbReference type="GO" id="GO:0000462">
    <property type="term" value="P:maturation of SSU-rRNA from tricistronic rRNA transcript (SSU-rRNA, 5.8S rRNA, LSU-rRNA)"/>
    <property type="evidence" value="ECO:0007669"/>
    <property type="project" value="TreeGrafter"/>
</dbReference>
<comment type="subunit">
    <text evidence="3 11">Component of the ribosomal small subunit (SSU) processome.</text>
</comment>
<dbReference type="InterPro" id="IPR036188">
    <property type="entry name" value="FAD/NAD-bd_sf"/>
</dbReference>
<dbReference type="Pfam" id="PF12397">
    <property type="entry name" value="U3snoRNP10"/>
    <property type="match status" value="1"/>
</dbReference>
<dbReference type="GO" id="GO:0030515">
    <property type="term" value="F:snoRNA binding"/>
    <property type="evidence" value="ECO:0007669"/>
    <property type="project" value="TreeGrafter"/>
</dbReference>
<dbReference type="InterPro" id="IPR012954">
    <property type="entry name" value="BP28_C_dom"/>
</dbReference>
<dbReference type="InterPro" id="IPR011989">
    <property type="entry name" value="ARM-like"/>
</dbReference>
<sequence>MASSLAAQLAQIAANSKASLDVKAQKAAHSKSLIFEPRVAATQSYHTLYTICLEGFEELCELDGRFKPFALTLFSEQSQSEDRTQMTAAENEELDKKVESFLRLVGSRLRLMPAIRALEWLVRRFRIHEYSTRSLITTFLPYHSIPAFVTVLSILPSQIPQEYRFLSPYIKSLTCPPRCVLVHESIHKFAFLETLSEYTLEACRNLQQYPTLVSFWGGIMTEAVNGMLENMRSGRQAIQSENNQTFLTRVGRIFGEALLMKKVPNMQIASYMAVTVVAAKGTFEDAALSAFMEQIVQGWTTETVRPGLVTLCILAQYRSAKQLSAKVTKALLKVQNLGEILVELGQERRVDKMTNGLCIAFIERLCKKGDARGLPIIRVILMSQILKHKQVAVIFKSLVLAAHRLDDEVDKNGEIRKELGSTLIDLSRFSGETSEIIQTVLEEVDFDVEELEMKLDVSIRQKKALPETQDDVDMNGTNALAPTKEDLHQTIRELAVQKRTLPSCLSTSPGEVYDEFSQLFLRVVSQQSEDPTLLANFDELPSLSRQTAVSDHTYITFFVRIWSGPYPTLARAAAVDAVKKRLSDGDGNDLDFQALIPYCLIALVDSSKKVRRAAAELLIQLGQIFPPQSKAAKKSVWGGKNVYEDSAKLHWMDADAVSRLLHGVILPSIEECIMHEDHIRAILHSSLDSSAKSESGEGKKILTQANRIAILSFFASHIVATPLLRVKSNLLSILNRIKGVSSTSRTKVLLPAFKWWAALSAEETVRLCDAEEVDQSLLHTRFAEIVVPNDSDGLECLLSTMKNPESAKRPELVRSISARIRAIWNSMKADTKFDVAQTMLELSQARQASQDDEDIIADEAADFLRNVDLTTEILSSFLESIQTGTKLITEPPPNKRRRTSSSEANRGTSAQASAELSATLRSVTFVLQLVEGSNPASHPELLDSLFGTLSELQHFRTVIGSELGYLQNLVLTSLIAMVPAYRENKSLKIDSSGGHGDLLVNCIQKSSSPIVQNSALLLIASLATAAPDLVLHSVMPIFTFMGASVLRQNDDYSAHVVNQTIREVVPPLMTSLKKGKRNPVAGATELLASFVTAYEHIPAHRKQGLFIALVNTLGPDEFLYALLAMLVDRYGPSDGLMAFASELLGVYSAEVQLQTLAKLLDLISDIFKPKPGLSATLLGIGEDISEKKPEATALQQLTVFPALLSSRKLRKEVGILTEKDDMDASKIRELYAILLRDVLALAETVKQQKPLHECCGNALANLLNLLSIGEFIKSVETLLDRTEIDLRRKVLRALEVRVDQENVANVTSRTALLAFLPQLTAAIRDTDDIKYKHTAVACVDKIAEKYGKKDVEAVAAAAQTIAGVHCLGQPDIRLRVMALLCLASLVDVLQDGILPVLSLAVPQAILYIQQSVELDEPATELHNASYSFITALAQHLPYMISGKYLDNILLASNKSAEADVDDEADDERLNCLRFLARKVDAKVMLASLEKNWTPATEAGYNATDEWVDIFSVIVESHTKSVVTKNVTTLSTILLSALDLRRREQATGKLTSATSQRMANIEASINDVALSIIYKLNDAAFRPIFAQMVEWSTQLPKQDITGRVLRRFSVYGFFLRFFESLKSIVTSYATYIVDDAVEIVKSCDLTVPEQKGLWQRVLSTMARCFEHDQDDFWQAPAHFGKVAPVLVDQFLHASSVDLTAGLIPAVVELAAAADSQDHQKELNSSILRHLRSEQAAVRLAAVKCQQELVVKLGEELLPALPEMLPYISELQDDDDEVVERETHRWIHKIEGVLGERPFTFWVRQSRGLAVGSIYDIKTLNPSCIWWHDCNPKMASSKVAQQYWRSLARPGRAGAGAALQASAPTNTSMVKYWNSTSSSSSTEDKRERVVILGSGWAGYAFARELDPKKYERILISPRSYFVFTPLLASTSVGTLEFRSTLEPVRRLNLDAFHQAWADDVDFSRKLVRIEKVTSEDPTSKTLPAKQHQPKGETIDVPYDKLVISVGAYSQTFGIEGVKEYANFLRDIGDARSIRLKVLQLFEKASWPTATDAQRRDLLHFAVVGGGPTGIEFAAELHDLIHDDLSKIYPHLMEFVSITIYDIAPKVLPMFDQQLATYATEQFRRQGISVKTEHHLQRVRPDDNGGLRLKIKEYGDEEVGAGICVWSTGLMQNPLIQTLVAKELRSPTEKEGETVTIKKAERSGGIITDPMLRVRLHDPANENALLPDVYAMGDCSILENQTLPATAQVASQQAKYLAKTLNRATGGKEPAPFSFRNWGAMTYLGSWRAIHQSSADELKGRAAWILWRTAYLTKSMSIKNKVLVPWYWFITWVFGRDISRF</sequence>
<keyword evidence="5 11" id="KW-0690">Ribosome biogenesis</keyword>
<dbReference type="Pfam" id="PF07992">
    <property type="entry name" value="Pyr_redox_2"/>
    <property type="match status" value="1"/>
</dbReference>
<dbReference type="InterPro" id="IPR016024">
    <property type="entry name" value="ARM-type_fold"/>
</dbReference>
<dbReference type="PANTHER" id="PTHR13457:SF1">
    <property type="entry name" value="HEAT REPEAT-CONTAINING PROTEIN 1"/>
    <property type="match status" value="1"/>
</dbReference>
<dbReference type="GO" id="GO:0030686">
    <property type="term" value="C:90S preribosome"/>
    <property type="evidence" value="ECO:0007669"/>
    <property type="project" value="TreeGrafter"/>
</dbReference>
<keyword evidence="15" id="KW-1185">Reference proteome</keyword>
<dbReference type="PRINTS" id="PR00368">
    <property type="entry name" value="FADPNR"/>
</dbReference>
<dbReference type="SUPFAM" id="SSF48371">
    <property type="entry name" value="ARM repeat"/>
    <property type="match status" value="2"/>
</dbReference>
<dbReference type="SUPFAM" id="SSF51905">
    <property type="entry name" value="FAD/NAD(P)-binding domain"/>
    <property type="match status" value="1"/>
</dbReference>
<comment type="caution">
    <text evidence="14">The sequence shown here is derived from an EMBL/GenBank/DDBJ whole genome shotgun (WGS) entry which is preliminary data.</text>
</comment>
<evidence type="ECO:0000256" key="9">
    <source>
        <dbReference type="ARBA" id="ARBA00025076"/>
    </source>
</evidence>
<dbReference type="InterPro" id="IPR040191">
    <property type="entry name" value="UTP10"/>
</dbReference>
<accession>A0A8H3WJZ6</accession>
<dbReference type="InterPro" id="IPR056473">
    <property type="entry name" value="HEAT_Utp10/HEAT1"/>
</dbReference>
<keyword evidence="6 11" id="KW-0698">rRNA processing</keyword>
<dbReference type="GO" id="GO:0034455">
    <property type="term" value="C:t-UTP complex"/>
    <property type="evidence" value="ECO:0007669"/>
    <property type="project" value="TreeGrafter"/>
</dbReference>
<evidence type="ECO:0000256" key="10">
    <source>
        <dbReference type="PROSITE-ProRule" id="PRU00103"/>
    </source>
</evidence>
<keyword evidence="8 11" id="KW-0687">Ribonucleoprotein</keyword>
<evidence type="ECO:0000256" key="2">
    <source>
        <dbReference type="ARBA" id="ARBA00010559"/>
    </source>
</evidence>
<evidence type="ECO:0000256" key="4">
    <source>
        <dbReference type="ARBA" id="ARBA00015399"/>
    </source>
</evidence>
<evidence type="ECO:0000256" key="7">
    <source>
        <dbReference type="ARBA" id="ARBA00023242"/>
    </source>
</evidence>
<dbReference type="Pfam" id="PF08146">
    <property type="entry name" value="BP28CT"/>
    <property type="match status" value="1"/>
</dbReference>
<feature type="compositionally biased region" description="Polar residues" evidence="12">
    <location>
        <begin position="901"/>
        <end position="911"/>
    </location>
</feature>
<comment type="subcellular location">
    <subcellularLocation>
        <location evidence="1 11">Nucleus</location>
        <location evidence="1 11">Nucleolus</location>
    </subcellularLocation>
</comment>
<dbReference type="Pfam" id="PF23243">
    <property type="entry name" value="HEAT_HEATR1"/>
    <property type="match status" value="1"/>
</dbReference>
<evidence type="ECO:0000256" key="5">
    <source>
        <dbReference type="ARBA" id="ARBA00022517"/>
    </source>
</evidence>
<dbReference type="InterPro" id="IPR054585">
    <property type="entry name" value="NDH2-like_C"/>
</dbReference>
<feature type="region of interest" description="Disordered" evidence="12">
    <location>
        <begin position="885"/>
        <end position="911"/>
    </location>
</feature>
<evidence type="ECO:0000256" key="1">
    <source>
        <dbReference type="ARBA" id="ARBA00004604"/>
    </source>
</evidence>
<dbReference type="Proteomes" id="UP000434172">
    <property type="component" value="Unassembled WGS sequence"/>
</dbReference>
<evidence type="ECO:0000256" key="6">
    <source>
        <dbReference type="ARBA" id="ARBA00022552"/>
    </source>
</evidence>
<dbReference type="PANTHER" id="PTHR13457">
    <property type="entry name" value="BAP28"/>
    <property type="match status" value="1"/>
</dbReference>
<comment type="similarity">
    <text evidence="2 11">Belongs to the HEATR1/UTP10 family.</text>
</comment>
<evidence type="ECO:0000256" key="3">
    <source>
        <dbReference type="ARBA" id="ARBA00011399"/>
    </source>
</evidence>